<organism evidence="2 3">
    <name type="scientific">Hirsutella rhossiliensis</name>
    <dbReference type="NCBI Taxonomy" id="111463"/>
    <lineage>
        <taxon>Eukaryota</taxon>
        <taxon>Fungi</taxon>
        <taxon>Dikarya</taxon>
        <taxon>Ascomycota</taxon>
        <taxon>Pezizomycotina</taxon>
        <taxon>Sordariomycetes</taxon>
        <taxon>Hypocreomycetidae</taxon>
        <taxon>Hypocreales</taxon>
        <taxon>Ophiocordycipitaceae</taxon>
        <taxon>Hirsutella</taxon>
    </lineage>
</organism>
<comment type="caution">
    <text evidence="2">The sequence shown here is derived from an EMBL/GenBank/DDBJ whole genome shotgun (WGS) entry which is preliminary data.</text>
</comment>
<keyword evidence="2" id="KW-0689">Ribosomal protein</keyword>
<name>A0A9P8MW29_9HYPO</name>
<gene>
    <name evidence="2" type="ORF">HRG_06549</name>
</gene>
<feature type="compositionally biased region" description="Basic and acidic residues" evidence="1">
    <location>
        <begin position="681"/>
        <end position="698"/>
    </location>
</feature>
<feature type="compositionally biased region" description="Polar residues" evidence="1">
    <location>
        <begin position="699"/>
        <end position="711"/>
    </location>
</feature>
<keyword evidence="3" id="KW-1185">Reference proteome</keyword>
<dbReference type="AlphaFoldDB" id="A0A9P8MW29"/>
<feature type="region of interest" description="Disordered" evidence="1">
    <location>
        <begin position="1"/>
        <end position="22"/>
    </location>
</feature>
<feature type="region of interest" description="Disordered" evidence="1">
    <location>
        <begin position="664"/>
        <end position="711"/>
    </location>
</feature>
<accession>A0A9P8MW29</accession>
<protein>
    <submittedName>
        <fullName evidence="2">Ribosomal protein L36</fullName>
    </submittedName>
</protein>
<dbReference type="RefSeq" id="XP_044719960.1">
    <property type="nucleotide sequence ID" value="XM_044865020.1"/>
</dbReference>
<feature type="compositionally biased region" description="Basic and acidic residues" evidence="1">
    <location>
        <begin position="664"/>
        <end position="674"/>
    </location>
</feature>
<evidence type="ECO:0000313" key="2">
    <source>
        <dbReference type="EMBL" id="KAH0962447.1"/>
    </source>
</evidence>
<evidence type="ECO:0000313" key="3">
    <source>
        <dbReference type="Proteomes" id="UP000824596"/>
    </source>
</evidence>
<dbReference type="EMBL" id="JAIZPD010000006">
    <property type="protein sequence ID" value="KAH0962447.1"/>
    <property type="molecule type" value="Genomic_DNA"/>
</dbReference>
<sequence length="729" mass="82717">MARRSNKSGRNAEAGKSSTITKYNMELSKQRLEEKGFHPAVTTKSHDELLNLGGAMMQRHRHRPTRDQFFKGEGDTNRAGFVQPRHLTRALLVINKHLDAGRFDDQAAGAATENTLARLLNTAHIGGLVSEFIFANGYKSVHSVALTSTQSWAALVAGTRIWDFLAGKFCADGPALTFIAVTPEYTVGEFKDAETKDLHGLGADNSQSSWFAEAMAAETDIYVSISQLHHQLSKRCRHGPQLGALTEELVKYTRQLSDVKRIHESNQFKSSPQCQLFDPPAYFALTRLRQMMNQIYEKRATIRVLHFQKTPYLDRRILAVILRSCHYVEMIGIYDCPLIHFGDVLCLLDLIHEINSERRKKDLPLIKAFDFFPRFHGGMPYQDIRAQTYGLTWGPDSLEIVQRGFFGIILKAFMKAGAMQLDLLFTKGQAFCDFLYNVPNYTLAVVSFLDALHRYVDLQRRRNPTKNELKQTVYDLLKPVRIGLEDVENDWPRWYTGIMGNHLVFCSSCGYKMLQEFFTALSRVGRPLTRVCAGCLLQRRLDLEPDHLKGEKKHVLDSLFPRHDGLRFNKDASLGQGARGLIRLESTVSKRPSAPLVTVNDDGEEYLPHYLEPLLRDNKIHFDSLQGLPGLGELVGDGALAKKKWTQAMDRCHKLDMYSRLVRRVREESGDPKGNRGPNPSERRIDGGMPDHVDERQPPRQQGNSGQRLSHSFSSVVGLEKYLYDKGWL</sequence>
<proteinExistence type="predicted"/>
<dbReference type="GO" id="GO:0005840">
    <property type="term" value="C:ribosome"/>
    <property type="evidence" value="ECO:0007669"/>
    <property type="project" value="UniProtKB-KW"/>
</dbReference>
<dbReference type="Proteomes" id="UP000824596">
    <property type="component" value="Unassembled WGS sequence"/>
</dbReference>
<dbReference type="OrthoDB" id="5428138at2759"/>
<evidence type="ECO:0000256" key="1">
    <source>
        <dbReference type="SAM" id="MobiDB-lite"/>
    </source>
</evidence>
<keyword evidence="2" id="KW-0687">Ribonucleoprotein</keyword>
<dbReference type="GeneID" id="68355678"/>
<reference evidence="2" key="1">
    <citation type="submission" date="2021-09" db="EMBL/GenBank/DDBJ databases">
        <title>A high-quality genome of the endoparasitic fungus Hirsutella rhossiliensis with a comparison of Hirsutella genomes reveals transposable elements contributing to genome size variation.</title>
        <authorList>
            <person name="Lin R."/>
            <person name="Jiao Y."/>
            <person name="Sun X."/>
            <person name="Ling J."/>
            <person name="Xie B."/>
            <person name="Cheng X."/>
        </authorList>
    </citation>
    <scope>NUCLEOTIDE SEQUENCE</scope>
    <source>
        <strain evidence="2">HR02</strain>
    </source>
</reference>